<feature type="domain" description="Anti-sigma-28 factor FlgM C-terminal" evidence="2">
    <location>
        <begin position="45"/>
        <end position="92"/>
    </location>
</feature>
<protein>
    <recommendedName>
        <fullName evidence="2">Anti-sigma-28 factor FlgM C-terminal domain-containing protein</fullName>
    </recommendedName>
</protein>
<dbReference type="InterPro" id="IPR035890">
    <property type="entry name" value="Anti-sigma-28_factor_FlgM_sf"/>
</dbReference>
<evidence type="ECO:0000313" key="3">
    <source>
        <dbReference type="EMBL" id="PTQ57176.1"/>
    </source>
</evidence>
<dbReference type="AlphaFoldDB" id="A0A2R6Y3B0"/>
<dbReference type="EMBL" id="PEBX01000011">
    <property type="protein sequence ID" value="PTQ57176.1"/>
    <property type="molecule type" value="Genomic_DNA"/>
</dbReference>
<evidence type="ECO:0000313" key="4">
    <source>
        <dbReference type="Proteomes" id="UP000244338"/>
    </source>
</evidence>
<dbReference type="InterPro" id="IPR031316">
    <property type="entry name" value="FlgM_C"/>
</dbReference>
<feature type="compositionally biased region" description="Basic and acidic residues" evidence="1">
    <location>
        <begin position="36"/>
        <end position="46"/>
    </location>
</feature>
<feature type="region of interest" description="Disordered" evidence="1">
    <location>
        <begin position="1"/>
        <end position="46"/>
    </location>
</feature>
<dbReference type="Proteomes" id="UP000244338">
    <property type="component" value="Unassembled WGS sequence"/>
</dbReference>
<gene>
    <name evidence="3" type="ORF">BSOLF_2046</name>
</gene>
<accession>A0A2R6Y3B0</accession>
<evidence type="ECO:0000259" key="2">
    <source>
        <dbReference type="Pfam" id="PF04316"/>
    </source>
</evidence>
<comment type="caution">
    <text evidence="3">The sequence shown here is derived from an EMBL/GenBank/DDBJ whole genome shotgun (WGS) entry which is preliminary data.</text>
</comment>
<feature type="compositionally biased region" description="Low complexity" evidence="1">
    <location>
        <begin position="23"/>
        <end position="35"/>
    </location>
</feature>
<dbReference type="Pfam" id="PF04316">
    <property type="entry name" value="FlgM"/>
    <property type="match status" value="1"/>
</dbReference>
<sequence length="103" mass="11473">MNIKPTDAHIQAYQSEPKEALKRPVVQQKPAVQQKPLEESRARPDRLELSQEAAKLYQGGETSEGDKLLVLKRAIESGTYKVDPLRIADALLARLSGQEKTHA</sequence>
<evidence type="ECO:0000256" key="1">
    <source>
        <dbReference type="SAM" id="MobiDB-lite"/>
    </source>
</evidence>
<reference evidence="4" key="1">
    <citation type="journal article" date="2018" name="Sci. Rep.">
        <title>Lignite coal burning seam in the remote Altai Mountains harbors a hydrogen-driven thermophilic microbial community.</title>
        <authorList>
            <person name="Kadnikov V.V."/>
            <person name="Mardanov A.V."/>
            <person name="Ivasenko D.A."/>
            <person name="Antsiferov D.V."/>
            <person name="Beletsky A.V."/>
            <person name="Karnachuk O.V."/>
            <person name="Ravin N.V."/>
        </authorList>
    </citation>
    <scope>NUCLEOTIDE SEQUENCE [LARGE SCALE GENOMIC DNA]</scope>
</reference>
<dbReference type="SUPFAM" id="SSF101498">
    <property type="entry name" value="Anti-sigma factor FlgM"/>
    <property type="match status" value="1"/>
</dbReference>
<name>A0A2R6Y3B0_9BACL</name>
<proteinExistence type="predicted"/>
<organism evidence="3 4">
    <name type="scientific">Candidatus Carbonibacillus altaicus</name>
    <dbReference type="NCBI Taxonomy" id="2163959"/>
    <lineage>
        <taxon>Bacteria</taxon>
        <taxon>Bacillati</taxon>
        <taxon>Bacillota</taxon>
        <taxon>Bacilli</taxon>
        <taxon>Bacillales</taxon>
        <taxon>Candidatus Carbonibacillus</taxon>
    </lineage>
</organism>